<name>A0A5B2VTG1_9BACT</name>
<sequence>MCCGKKRALLASQTTGMAQRSNAETMETDVLAFRYTGNTALTTVGSATGRVYRFPVKGAVQLVHSTDAVSLYEVPNLVLIAD</sequence>
<dbReference type="EMBL" id="VUOC01000002">
    <property type="protein sequence ID" value="KAA2242491.1"/>
    <property type="molecule type" value="Genomic_DNA"/>
</dbReference>
<evidence type="ECO:0000313" key="1">
    <source>
        <dbReference type="EMBL" id="KAA2242491.1"/>
    </source>
</evidence>
<accession>A0A5B2VTG1</accession>
<comment type="caution">
    <text evidence="1">The sequence shown here is derived from an EMBL/GenBank/DDBJ whole genome shotgun (WGS) entry which is preliminary data.</text>
</comment>
<organism evidence="1 2">
    <name type="scientific">Chitinophaga agrisoli</name>
    <dbReference type="NCBI Taxonomy" id="2607653"/>
    <lineage>
        <taxon>Bacteria</taxon>
        <taxon>Pseudomonadati</taxon>
        <taxon>Bacteroidota</taxon>
        <taxon>Chitinophagia</taxon>
        <taxon>Chitinophagales</taxon>
        <taxon>Chitinophagaceae</taxon>
        <taxon>Chitinophaga</taxon>
    </lineage>
</organism>
<evidence type="ECO:0000313" key="2">
    <source>
        <dbReference type="Proteomes" id="UP000324611"/>
    </source>
</evidence>
<keyword evidence="2" id="KW-1185">Reference proteome</keyword>
<dbReference type="Proteomes" id="UP000324611">
    <property type="component" value="Unassembled WGS sequence"/>
</dbReference>
<dbReference type="RefSeq" id="WP_149837363.1">
    <property type="nucleotide sequence ID" value="NZ_VUOC01000002.1"/>
</dbReference>
<dbReference type="AlphaFoldDB" id="A0A5B2VTG1"/>
<protein>
    <submittedName>
        <fullName evidence="1">Uncharacterized protein</fullName>
    </submittedName>
</protein>
<reference evidence="1 2" key="2">
    <citation type="submission" date="2019-09" db="EMBL/GenBank/DDBJ databases">
        <authorList>
            <person name="Jin C."/>
        </authorList>
    </citation>
    <scope>NUCLEOTIDE SEQUENCE [LARGE SCALE GENOMIC DNA]</scope>
    <source>
        <strain evidence="1 2">BN140078</strain>
    </source>
</reference>
<gene>
    <name evidence="1" type="ORF">F0L74_08080</name>
</gene>
<reference evidence="1 2" key="1">
    <citation type="submission" date="2019-09" db="EMBL/GenBank/DDBJ databases">
        <title>Chitinophaga ginsengihumi sp. nov., isolated from soil of ginseng rhizosphere.</title>
        <authorList>
            <person name="Lee J."/>
        </authorList>
    </citation>
    <scope>NUCLEOTIDE SEQUENCE [LARGE SCALE GENOMIC DNA]</scope>
    <source>
        <strain evidence="1 2">BN140078</strain>
    </source>
</reference>
<proteinExistence type="predicted"/>